<evidence type="ECO:0000313" key="2">
    <source>
        <dbReference type="Proteomes" id="UP000070121"/>
    </source>
</evidence>
<dbReference type="EMBL" id="JFFI01001459">
    <property type="protein sequence ID" value="KXH59762.1"/>
    <property type="molecule type" value="Genomic_DNA"/>
</dbReference>
<sequence length="177" mass="21197">MADCFFWGFYLREEYPGVIGKTTEHIYKSGKQLKWTCVGLEYFQPLFQDKAFQDPEARQAIIMVAKTHGISGHMNYREKQSRNELILSYELVWENNYERATRTARARILSAPYSEYGRLDVSLRMIARRLRLRRMEPRKLRPWYRAEYTKWHATRYAETQQRAKLVAIGNHSKSHRD</sequence>
<evidence type="ECO:0000313" key="1">
    <source>
        <dbReference type="EMBL" id="KXH59762.1"/>
    </source>
</evidence>
<accession>A0A135UH92</accession>
<keyword evidence="2" id="KW-1185">Reference proteome</keyword>
<dbReference type="Proteomes" id="UP000070121">
    <property type="component" value="Unassembled WGS sequence"/>
</dbReference>
<protein>
    <submittedName>
        <fullName evidence="1">Uncharacterized protein</fullName>
    </submittedName>
</protein>
<reference evidence="1 2" key="1">
    <citation type="submission" date="2014-02" db="EMBL/GenBank/DDBJ databases">
        <title>The genome sequence of Colletotrichum salicis CBS 607.94.</title>
        <authorList>
            <person name="Baroncelli R."/>
            <person name="Thon M.R."/>
        </authorList>
    </citation>
    <scope>NUCLEOTIDE SEQUENCE [LARGE SCALE GENOMIC DNA]</scope>
    <source>
        <strain evidence="1 2">CBS 607.94</strain>
    </source>
</reference>
<gene>
    <name evidence="1" type="ORF">CSAL01_06411</name>
</gene>
<dbReference type="AlphaFoldDB" id="A0A135UH92"/>
<organism evidence="1 2">
    <name type="scientific">Colletotrichum salicis</name>
    <dbReference type="NCBI Taxonomy" id="1209931"/>
    <lineage>
        <taxon>Eukaryota</taxon>
        <taxon>Fungi</taxon>
        <taxon>Dikarya</taxon>
        <taxon>Ascomycota</taxon>
        <taxon>Pezizomycotina</taxon>
        <taxon>Sordariomycetes</taxon>
        <taxon>Hypocreomycetidae</taxon>
        <taxon>Glomerellales</taxon>
        <taxon>Glomerellaceae</taxon>
        <taxon>Colletotrichum</taxon>
        <taxon>Colletotrichum acutatum species complex</taxon>
    </lineage>
</organism>
<proteinExistence type="predicted"/>
<dbReference type="STRING" id="1209931.A0A135UH92"/>
<name>A0A135UH92_9PEZI</name>
<comment type="caution">
    <text evidence="1">The sequence shown here is derived from an EMBL/GenBank/DDBJ whole genome shotgun (WGS) entry which is preliminary data.</text>
</comment>